<comment type="caution">
    <text evidence="1">The sequence shown here is derived from an EMBL/GenBank/DDBJ whole genome shotgun (WGS) entry which is preliminary data.</text>
</comment>
<evidence type="ECO:0000313" key="1">
    <source>
        <dbReference type="EMBL" id="KKN52650.1"/>
    </source>
</evidence>
<name>A0A0F9R7X5_9ZZZZ</name>
<accession>A0A0F9R7X5</accession>
<organism evidence="1">
    <name type="scientific">marine sediment metagenome</name>
    <dbReference type="NCBI Taxonomy" id="412755"/>
    <lineage>
        <taxon>unclassified sequences</taxon>
        <taxon>metagenomes</taxon>
        <taxon>ecological metagenomes</taxon>
    </lineage>
</organism>
<dbReference type="EMBL" id="LAZR01001010">
    <property type="protein sequence ID" value="KKN52650.1"/>
    <property type="molecule type" value="Genomic_DNA"/>
</dbReference>
<reference evidence="1" key="1">
    <citation type="journal article" date="2015" name="Nature">
        <title>Complex archaea that bridge the gap between prokaryotes and eukaryotes.</title>
        <authorList>
            <person name="Spang A."/>
            <person name="Saw J.H."/>
            <person name="Jorgensen S.L."/>
            <person name="Zaremba-Niedzwiedzka K."/>
            <person name="Martijn J."/>
            <person name="Lind A.E."/>
            <person name="van Eijk R."/>
            <person name="Schleper C."/>
            <person name="Guy L."/>
            <person name="Ettema T.J."/>
        </authorList>
    </citation>
    <scope>NUCLEOTIDE SEQUENCE</scope>
</reference>
<gene>
    <name evidence="1" type="ORF">LCGC14_0610440</name>
</gene>
<proteinExistence type="predicted"/>
<sequence>MVKFLLKTDVLELEEEIYFGLENSGGVIRLDCYDSSGKKLNTLISVTKDGALYRWSLSPEVCKSFQVDKYNRIAIKRRVGG</sequence>
<dbReference type="AlphaFoldDB" id="A0A0F9R7X5"/>
<protein>
    <submittedName>
        <fullName evidence="1">Uncharacterized protein</fullName>
    </submittedName>
</protein>